<name>A0A1E5UWB5_9POAL</name>
<organism evidence="1 2">
    <name type="scientific">Dichanthelium oligosanthes</name>
    <dbReference type="NCBI Taxonomy" id="888268"/>
    <lineage>
        <taxon>Eukaryota</taxon>
        <taxon>Viridiplantae</taxon>
        <taxon>Streptophyta</taxon>
        <taxon>Embryophyta</taxon>
        <taxon>Tracheophyta</taxon>
        <taxon>Spermatophyta</taxon>
        <taxon>Magnoliopsida</taxon>
        <taxon>Liliopsida</taxon>
        <taxon>Poales</taxon>
        <taxon>Poaceae</taxon>
        <taxon>PACMAD clade</taxon>
        <taxon>Panicoideae</taxon>
        <taxon>Panicodae</taxon>
        <taxon>Paniceae</taxon>
        <taxon>Dichantheliinae</taxon>
        <taxon>Dichanthelium</taxon>
    </lineage>
</organism>
<comment type="caution">
    <text evidence="1">The sequence shown here is derived from an EMBL/GenBank/DDBJ whole genome shotgun (WGS) entry which is preliminary data.</text>
</comment>
<gene>
    <name evidence="1" type="ORF">BAE44_0021916</name>
</gene>
<keyword evidence="2" id="KW-1185">Reference proteome</keyword>
<protein>
    <submittedName>
        <fullName evidence="1">Uncharacterized protein</fullName>
    </submittedName>
</protein>
<reference evidence="1 2" key="1">
    <citation type="submission" date="2016-09" db="EMBL/GenBank/DDBJ databases">
        <title>The draft genome of Dichanthelium oligosanthes: A C3 panicoid grass species.</title>
        <authorList>
            <person name="Studer A.J."/>
            <person name="Schnable J.C."/>
            <person name="Brutnell T.P."/>
        </authorList>
    </citation>
    <scope>NUCLEOTIDE SEQUENCE [LARGE SCALE GENOMIC DNA]</scope>
    <source>
        <strain evidence="2">cv. Kellogg 1175</strain>
        <tissue evidence="1">Leaf</tissue>
    </source>
</reference>
<dbReference type="AlphaFoldDB" id="A0A1E5UWB5"/>
<evidence type="ECO:0000313" key="2">
    <source>
        <dbReference type="Proteomes" id="UP000095767"/>
    </source>
</evidence>
<dbReference type="Proteomes" id="UP000095767">
    <property type="component" value="Unassembled WGS sequence"/>
</dbReference>
<proteinExistence type="predicted"/>
<sequence length="97" mass="11031">MSRLLNLMRFPSSAKVLGDCSTSSHLRYCRDIRFPIPSGNFTPQPTIRQSSFLSRQILAGSSFRDAPRKSNVCRSCRFPISSRSSVSRLPFSLRYLK</sequence>
<accession>A0A1E5UWB5</accession>
<dbReference type="EMBL" id="LWDX02061196">
    <property type="protein sequence ID" value="OEL17065.1"/>
    <property type="molecule type" value="Genomic_DNA"/>
</dbReference>
<evidence type="ECO:0000313" key="1">
    <source>
        <dbReference type="EMBL" id="OEL17065.1"/>
    </source>
</evidence>